<evidence type="ECO:0000313" key="15">
    <source>
        <dbReference type="Proteomes" id="UP001490330"/>
    </source>
</evidence>
<evidence type="ECO:0000259" key="13">
    <source>
        <dbReference type="Pfam" id="PF23539"/>
    </source>
</evidence>
<evidence type="ECO:0000256" key="1">
    <source>
        <dbReference type="ARBA" id="ARBA00000085"/>
    </source>
</evidence>
<dbReference type="EMBL" id="JBEPCV010000002">
    <property type="protein sequence ID" value="MER6903063.1"/>
    <property type="molecule type" value="Genomic_DNA"/>
</dbReference>
<dbReference type="Gene3D" id="1.20.5.1930">
    <property type="match status" value="1"/>
</dbReference>
<keyword evidence="10" id="KW-0472">Membrane</keyword>
<sequence length="406" mass="42957">MSTLARARFRLGAHPSALDAALAAAVLACMVAGSFADPHGPDGVTWGVRTPDPFSLLLMVLGAAALVLRRRAPLAVLAFTGCLSIVECVTGDPRAPVVMSAVVALYTVAATTDRSTTWRVGLLTMTVLTGVAMLAGPLPWYAQDNLAVFAWTGIGATAGDAVRSRRAFVRAIRERAEKAERTREEEARRRVAEERLRIARDLHDVVAHHIALVNVQAGVAAHVMDKRPDQAKEALAHVREASRSALNELRATVGLLRQSDDPKAPTEPAPGLDRLDELVATFHHAGLHIEVARADQGTTLPTAVDLAAYRIIQEALTNVQKHAGPRAKAEVSIVRVGPNIEVTVLDDGAGGTDAPADGGGHGLLGMRERVTAVRGTLTTGPRYGGGFRVHAILPVSNRDDAAKDAV</sequence>
<comment type="catalytic activity">
    <reaction evidence="1">
        <text>ATP + protein L-histidine = ADP + protein N-phospho-L-histidine.</text>
        <dbReference type="EC" id="2.7.13.3"/>
    </reaction>
</comment>
<evidence type="ECO:0000256" key="6">
    <source>
        <dbReference type="ARBA" id="ARBA00022777"/>
    </source>
</evidence>
<dbReference type="CDD" id="cd16917">
    <property type="entry name" value="HATPase_UhpB-NarQ-NarX-like"/>
    <property type="match status" value="1"/>
</dbReference>
<dbReference type="Pfam" id="PF02518">
    <property type="entry name" value="HATPase_c"/>
    <property type="match status" value="1"/>
</dbReference>
<evidence type="ECO:0000256" key="10">
    <source>
        <dbReference type="SAM" id="Phobius"/>
    </source>
</evidence>
<evidence type="ECO:0000256" key="2">
    <source>
        <dbReference type="ARBA" id="ARBA00012438"/>
    </source>
</evidence>
<dbReference type="Gene3D" id="3.30.565.10">
    <property type="entry name" value="Histidine kinase-like ATPase, C-terminal domain"/>
    <property type="match status" value="1"/>
</dbReference>
<protein>
    <recommendedName>
        <fullName evidence="2">histidine kinase</fullName>
        <ecNumber evidence="2">2.7.13.3</ecNumber>
    </recommendedName>
</protein>
<feature type="domain" description="DUF7134" evidence="13">
    <location>
        <begin position="11"/>
        <end position="166"/>
    </location>
</feature>
<feature type="transmembrane region" description="Helical" evidence="10">
    <location>
        <begin position="120"/>
        <end position="140"/>
    </location>
</feature>
<dbReference type="InterPro" id="IPR011712">
    <property type="entry name" value="Sig_transdc_His_kin_sub3_dim/P"/>
</dbReference>
<dbReference type="Proteomes" id="UP001490330">
    <property type="component" value="Unassembled WGS sequence"/>
</dbReference>
<dbReference type="Pfam" id="PF07730">
    <property type="entry name" value="HisKA_3"/>
    <property type="match status" value="1"/>
</dbReference>
<gene>
    <name evidence="14" type="ORF">ABT322_04605</name>
</gene>
<dbReference type="SUPFAM" id="SSF55874">
    <property type="entry name" value="ATPase domain of HSP90 chaperone/DNA topoisomerase II/histidine kinase"/>
    <property type="match status" value="1"/>
</dbReference>
<evidence type="ECO:0000256" key="4">
    <source>
        <dbReference type="ARBA" id="ARBA00022679"/>
    </source>
</evidence>
<keyword evidence="8" id="KW-0902">Two-component regulatory system</keyword>
<proteinExistence type="predicted"/>
<feature type="domain" description="Histidine kinase/HSP90-like ATPase" evidence="11">
    <location>
        <begin position="307"/>
        <end position="396"/>
    </location>
</feature>
<dbReference type="GO" id="GO:0016301">
    <property type="term" value="F:kinase activity"/>
    <property type="evidence" value="ECO:0007669"/>
    <property type="project" value="UniProtKB-KW"/>
</dbReference>
<evidence type="ECO:0000313" key="14">
    <source>
        <dbReference type="EMBL" id="MER6903063.1"/>
    </source>
</evidence>
<evidence type="ECO:0000256" key="5">
    <source>
        <dbReference type="ARBA" id="ARBA00022741"/>
    </source>
</evidence>
<dbReference type="Pfam" id="PF23539">
    <property type="entry name" value="DUF7134"/>
    <property type="match status" value="1"/>
</dbReference>
<keyword evidence="15" id="KW-1185">Reference proteome</keyword>
<keyword evidence="6 14" id="KW-0418">Kinase</keyword>
<feature type="coiled-coil region" evidence="9">
    <location>
        <begin position="169"/>
        <end position="196"/>
    </location>
</feature>
<evidence type="ECO:0000259" key="11">
    <source>
        <dbReference type="Pfam" id="PF02518"/>
    </source>
</evidence>
<dbReference type="InterPro" id="IPR036890">
    <property type="entry name" value="HATPase_C_sf"/>
</dbReference>
<feature type="transmembrane region" description="Helical" evidence="10">
    <location>
        <begin position="52"/>
        <end position="68"/>
    </location>
</feature>
<keyword evidence="3" id="KW-0597">Phosphoprotein</keyword>
<evidence type="ECO:0000256" key="9">
    <source>
        <dbReference type="SAM" id="Coils"/>
    </source>
</evidence>
<evidence type="ECO:0000256" key="7">
    <source>
        <dbReference type="ARBA" id="ARBA00022840"/>
    </source>
</evidence>
<reference evidence="14 15" key="1">
    <citation type="submission" date="2024-06" db="EMBL/GenBank/DDBJ databases">
        <title>The Natural Products Discovery Center: Release of the First 8490 Sequenced Strains for Exploring Actinobacteria Biosynthetic Diversity.</title>
        <authorList>
            <person name="Kalkreuter E."/>
            <person name="Kautsar S.A."/>
            <person name="Yang D."/>
            <person name="Bader C.D."/>
            <person name="Teijaro C.N."/>
            <person name="Fluegel L."/>
            <person name="Davis C.M."/>
            <person name="Simpson J.R."/>
            <person name="Lauterbach L."/>
            <person name="Steele A.D."/>
            <person name="Gui C."/>
            <person name="Meng S."/>
            <person name="Li G."/>
            <person name="Viehrig K."/>
            <person name="Ye F."/>
            <person name="Su P."/>
            <person name="Kiefer A.F."/>
            <person name="Nichols A."/>
            <person name="Cepeda A.J."/>
            <person name="Yan W."/>
            <person name="Fan B."/>
            <person name="Jiang Y."/>
            <person name="Adhikari A."/>
            <person name="Zheng C.-J."/>
            <person name="Schuster L."/>
            <person name="Cowan T.M."/>
            <person name="Smanski M.J."/>
            <person name="Chevrette M.G."/>
            <person name="De Carvalho L.P.S."/>
            <person name="Shen B."/>
        </authorList>
    </citation>
    <scope>NUCLEOTIDE SEQUENCE [LARGE SCALE GENOMIC DNA]</scope>
    <source>
        <strain evidence="14 15">NPDC000632</strain>
    </source>
</reference>
<accession>A0ABV1V9A6</accession>
<keyword evidence="4" id="KW-0808">Transferase</keyword>
<dbReference type="InterPro" id="IPR055558">
    <property type="entry name" value="DUF7134"/>
</dbReference>
<dbReference type="InterPro" id="IPR003594">
    <property type="entry name" value="HATPase_dom"/>
</dbReference>
<evidence type="ECO:0000259" key="12">
    <source>
        <dbReference type="Pfam" id="PF07730"/>
    </source>
</evidence>
<keyword evidence="5" id="KW-0547">Nucleotide-binding</keyword>
<evidence type="ECO:0000256" key="8">
    <source>
        <dbReference type="ARBA" id="ARBA00023012"/>
    </source>
</evidence>
<keyword evidence="10" id="KW-1133">Transmembrane helix</keyword>
<dbReference type="EC" id="2.7.13.3" evidence="2"/>
<dbReference type="PANTHER" id="PTHR24421">
    <property type="entry name" value="NITRATE/NITRITE SENSOR PROTEIN NARX-RELATED"/>
    <property type="match status" value="1"/>
</dbReference>
<dbReference type="RefSeq" id="WP_350725642.1">
    <property type="nucleotide sequence ID" value="NZ_JBEPCO010000074.1"/>
</dbReference>
<organism evidence="14 15">
    <name type="scientific">Streptomyces flaveolus</name>
    <dbReference type="NCBI Taxonomy" id="67297"/>
    <lineage>
        <taxon>Bacteria</taxon>
        <taxon>Bacillati</taxon>
        <taxon>Actinomycetota</taxon>
        <taxon>Actinomycetes</taxon>
        <taxon>Kitasatosporales</taxon>
        <taxon>Streptomycetaceae</taxon>
        <taxon>Streptomyces</taxon>
    </lineage>
</organism>
<keyword evidence="9" id="KW-0175">Coiled coil</keyword>
<dbReference type="InterPro" id="IPR050482">
    <property type="entry name" value="Sensor_HK_TwoCompSys"/>
</dbReference>
<keyword evidence="7" id="KW-0067">ATP-binding</keyword>
<keyword evidence="10" id="KW-0812">Transmembrane</keyword>
<comment type="caution">
    <text evidence="14">The sequence shown here is derived from an EMBL/GenBank/DDBJ whole genome shotgun (WGS) entry which is preliminary data.</text>
</comment>
<evidence type="ECO:0000256" key="3">
    <source>
        <dbReference type="ARBA" id="ARBA00022553"/>
    </source>
</evidence>
<dbReference type="PANTHER" id="PTHR24421:SF10">
    <property type="entry name" value="NITRATE_NITRITE SENSOR PROTEIN NARQ"/>
    <property type="match status" value="1"/>
</dbReference>
<feature type="domain" description="Signal transduction histidine kinase subgroup 3 dimerisation and phosphoacceptor" evidence="12">
    <location>
        <begin position="194"/>
        <end position="260"/>
    </location>
</feature>
<name>A0ABV1V9A6_9ACTN</name>